<dbReference type="AlphaFoldDB" id="A0A899GC64"/>
<evidence type="ECO:0000313" key="11">
    <source>
        <dbReference type="Proteomes" id="UP000663699"/>
    </source>
</evidence>
<name>A0A899GC64_9ASCO</name>
<sequence length="82" mass="9364">MASGPICAMVWEGKQAVRIGRVILGETDPLASPLGTIRGIINYIMKKWLNSVSSAQREIQLWFDEKELLTWESHNSLWIYES</sequence>
<evidence type="ECO:0000313" key="10">
    <source>
        <dbReference type="EMBL" id="QSL66177.1"/>
    </source>
</evidence>
<dbReference type="SUPFAM" id="SSF54919">
    <property type="entry name" value="Nucleoside diphosphate kinase, NDK"/>
    <property type="match status" value="1"/>
</dbReference>
<keyword evidence="6" id="KW-0418">Kinase</keyword>
<dbReference type="Proteomes" id="UP000663699">
    <property type="component" value="Chromosome 10"/>
</dbReference>
<comment type="similarity">
    <text evidence="2 7 8">Belongs to the NDK family.</text>
</comment>
<evidence type="ECO:0000256" key="3">
    <source>
        <dbReference type="ARBA" id="ARBA00012966"/>
    </source>
</evidence>
<dbReference type="EC" id="2.7.4.6" evidence="3"/>
<dbReference type="InterPro" id="IPR001564">
    <property type="entry name" value="Nucleoside_diP_kinase"/>
</dbReference>
<dbReference type="Gene3D" id="3.30.70.141">
    <property type="entry name" value="Nucleoside diphosphate kinase-like domain"/>
    <property type="match status" value="1"/>
</dbReference>
<protein>
    <recommendedName>
        <fullName evidence="4">Nucleoside diphosphate kinase</fullName>
        <ecNumber evidence="3">2.7.4.6</ecNumber>
    </recommendedName>
</protein>
<dbReference type="InterPro" id="IPR036850">
    <property type="entry name" value="NDK-like_dom_sf"/>
</dbReference>
<dbReference type="GO" id="GO:0006241">
    <property type="term" value="P:CTP biosynthetic process"/>
    <property type="evidence" value="ECO:0007669"/>
    <property type="project" value="InterPro"/>
</dbReference>
<comment type="cofactor">
    <cofactor evidence="1">
        <name>Mg(2+)</name>
        <dbReference type="ChEBI" id="CHEBI:18420"/>
    </cofactor>
</comment>
<dbReference type="Pfam" id="PF00334">
    <property type="entry name" value="NDK"/>
    <property type="match status" value="1"/>
</dbReference>
<feature type="domain" description="Nucleoside diphosphate kinase-like" evidence="9">
    <location>
        <begin position="1"/>
        <end position="70"/>
    </location>
</feature>
<keyword evidence="5" id="KW-0808">Transferase</keyword>
<dbReference type="PRINTS" id="PR01243">
    <property type="entry name" value="NUCDPKINASE"/>
</dbReference>
<dbReference type="EMBL" id="CP054541">
    <property type="protein sequence ID" value="QSL66177.1"/>
    <property type="molecule type" value="Genomic_DNA"/>
</dbReference>
<evidence type="ECO:0000259" key="9">
    <source>
        <dbReference type="SMART" id="SM00562"/>
    </source>
</evidence>
<evidence type="ECO:0000256" key="1">
    <source>
        <dbReference type="ARBA" id="ARBA00001946"/>
    </source>
</evidence>
<accession>A0A899GC64</accession>
<reference evidence="10" key="1">
    <citation type="submission" date="2020-06" db="EMBL/GenBank/DDBJ databases">
        <title>Genomes of multiple members of Pneumocystis genus reveal paths to human pathogen Pneumocystis jirovecii.</title>
        <authorList>
            <person name="Cisse O.H."/>
            <person name="Ma L."/>
            <person name="Dekker J."/>
            <person name="Khil P."/>
            <person name="Jo J."/>
            <person name="Brenchley J."/>
            <person name="Blair R."/>
            <person name="Pahar B."/>
            <person name="Chabe M."/>
            <person name="Van Rompay K.A."/>
            <person name="Keesler R."/>
            <person name="Sukura A."/>
            <person name="Hirsch V."/>
            <person name="Kutty G."/>
            <person name="Liu Y."/>
            <person name="Peng L."/>
            <person name="Chen J."/>
            <person name="Song J."/>
            <person name="Weissenbacher-Lang C."/>
            <person name="Xu J."/>
            <person name="Upham N.S."/>
            <person name="Stajich J.E."/>
            <person name="Cuomo C.A."/>
            <person name="Cushion M.T."/>
            <person name="Kovacs J.A."/>
        </authorList>
    </citation>
    <scope>NUCLEOTIDE SEQUENCE</scope>
    <source>
        <strain evidence="10">2A</strain>
    </source>
</reference>
<dbReference type="PANTHER" id="PTHR11349">
    <property type="entry name" value="NUCLEOSIDE DIPHOSPHATE KINASE"/>
    <property type="match status" value="1"/>
</dbReference>
<comment type="caution">
    <text evidence="7">Lacks conserved residue(s) required for the propagation of feature annotation.</text>
</comment>
<dbReference type="OrthoDB" id="2162449at2759"/>
<dbReference type="GO" id="GO:0006228">
    <property type="term" value="P:UTP biosynthetic process"/>
    <property type="evidence" value="ECO:0007669"/>
    <property type="project" value="InterPro"/>
</dbReference>
<gene>
    <name evidence="10" type="ORF">MERGE_000552</name>
</gene>
<dbReference type="GO" id="GO:0004550">
    <property type="term" value="F:nucleoside diphosphate kinase activity"/>
    <property type="evidence" value="ECO:0007669"/>
    <property type="project" value="UniProtKB-EC"/>
</dbReference>
<evidence type="ECO:0000256" key="6">
    <source>
        <dbReference type="ARBA" id="ARBA00022777"/>
    </source>
</evidence>
<organism evidence="10 11">
    <name type="scientific">Pneumocystis wakefieldiae</name>
    <dbReference type="NCBI Taxonomy" id="38082"/>
    <lineage>
        <taxon>Eukaryota</taxon>
        <taxon>Fungi</taxon>
        <taxon>Dikarya</taxon>
        <taxon>Ascomycota</taxon>
        <taxon>Taphrinomycotina</taxon>
        <taxon>Pneumocystomycetes</taxon>
        <taxon>Pneumocystaceae</taxon>
        <taxon>Pneumocystis</taxon>
    </lineage>
</organism>
<keyword evidence="11" id="KW-1185">Reference proteome</keyword>
<dbReference type="GO" id="GO:0006183">
    <property type="term" value="P:GTP biosynthetic process"/>
    <property type="evidence" value="ECO:0007669"/>
    <property type="project" value="InterPro"/>
</dbReference>
<evidence type="ECO:0000256" key="2">
    <source>
        <dbReference type="ARBA" id="ARBA00008142"/>
    </source>
</evidence>
<dbReference type="InterPro" id="IPR034907">
    <property type="entry name" value="NDK-like_dom"/>
</dbReference>
<evidence type="ECO:0000256" key="7">
    <source>
        <dbReference type="PROSITE-ProRule" id="PRU00706"/>
    </source>
</evidence>
<dbReference type="PROSITE" id="PS51374">
    <property type="entry name" value="NDPK_LIKE"/>
    <property type="match status" value="1"/>
</dbReference>
<evidence type="ECO:0000256" key="5">
    <source>
        <dbReference type="ARBA" id="ARBA00022679"/>
    </source>
</evidence>
<dbReference type="SMART" id="SM00562">
    <property type="entry name" value="NDK"/>
    <property type="match status" value="1"/>
</dbReference>
<evidence type="ECO:0000256" key="4">
    <source>
        <dbReference type="ARBA" id="ARBA00017632"/>
    </source>
</evidence>
<proteinExistence type="inferred from homology"/>
<evidence type="ECO:0000256" key="8">
    <source>
        <dbReference type="RuleBase" id="RU004011"/>
    </source>
</evidence>